<evidence type="ECO:0000256" key="3">
    <source>
        <dbReference type="ARBA" id="ARBA00013190"/>
    </source>
</evidence>
<evidence type="ECO:0000256" key="1">
    <source>
        <dbReference type="ARBA" id="ARBA00001947"/>
    </source>
</evidence>
<reference evidence="10 11" key="1">
    <citation type="journal article" date="2020" name="Microbiol. Resour. Announc.">
        <title>Draft Genome Sequence of a Cladosporium Species Isolated from the Mesophotic Ascidian Didemnum maculosum.</title>
        <authorList>
            <person name="Gioti A."/>
            <person name="Siaperas R."/>
            <person name="Nikolaivits E."/>
            <person name="Le Goff G."/>
            <person name="Ouazzani J."/>
            <person name="Kotoulas G."/>
            <person name="Topakas E."/>
        </authorList>
    </citation>
    <scope>NUCLEOTIDE SEQUENCE [LARGE SCALE GENOMIC DNA]</scope>
    <source>
        <strain evidence="10 11">TM138-S3</strain>
    </source>
</reference>
<dbReference type="InterPro" id="IPR011032">
    <property type="entry name" value="GroES-like_sf"/>
</dbReference>
<gene>
    <name evidence="10" type="ORF">WHR41_03901</name>
</gene>
<name>A0AB34KS16_9PEZI</name>
<keyword evidence="5 8" id="KW-0862">Zinc</keyword>
<dbReference type="GO" id="GO:0008270">
    <property type="term" value="F:zinc ion binding"/>
    <property type="evidence" value="ECO:0007669"/>
    <property type="project" value="InterPro"/>
</dbReference>
<evidence type="ECO:0000256" key="6">
    <source>
        <dbReference type="ARBA" id="ARBA00023002"/>
    </source>
</evidence>
<comment type="cofactor">
    <cofactor evidence="1 8">
        <name>Zn(2+)</name>
        <dbReference type="ChEBI" id="CHEBI:29105"/>
    </cofactor>
</comment>
<dbReference type="PROSITE" id="PS00059">
    <property type="entry name" value="ADH_ZINC"/>
    <property type="match status" value="1"/>
</dbReference>
<evidence type="ECO:0000256" key="4">
    <source>
        <dbReference type="ARBA" id="ARBA00022723"/>
    </source>
</evidence>
<sequence>MPVPDQMQAWKCQIGHGKPLRVQVPTPKPGPDDVLVKILAMGVCHSDCTILGIKESMYGMANEFVLGHEGAGEIAQIGSNVDSNLYKPGDRVGLYLVAGCLQPTCPECSRGLQQLCKSEGGAYGIGREGFFAEYAAVSARSVFRLPDGLEMPLAAVSADAVLTAYHAVKVTAAVKPDQTVAILGLGGLGMNALQTALHLGVKRVLVVDKRRETVDEAIRLGVRPEDAFCTDDPGAKKLHKVVAERQIAIDTCIDLVGHADTVLSAQLALRPAGRLVLVGLLSEQAPLIPVVFVPNGLSIQASYSGSVQSYEECLDLMGKGILRPKVQTGSIEDLPQVLERLGEGKIQGRMVLLPDWKR</sequence>
<dbReference type="AlphaFoldDB" id="A0AB34KS16"/>
<dbReference type="EC" id="1.1.1.1" evidence="3"/>
<dbReference type="Gene3D" id="3.40.50.720">
    <property type="entry name" value="NAD(P)-binding Rossmann-like Domain"/>
    <property type="match status" value="1"/>
</dbReference>
<evidence type="ECO:0000256" key="8">
    <source>
        <dbReference type="RuleBase" id="RU361277"/>
    </source>
</evidence>
<dbReference type="Proteomes" id="UP000803884">
    <property type="component" value="Unassembled WGS sequence"/>
</dbReference>
<evidence type="ECO:0000313" key="11">
    <source>
        <dbReference type="Proteomes" id="UP000803884"/>
    </source>
</evidence>
<dbReference type="PANTHER" id="PTHR42940:SF3">
    <property type="entry name" value="ALCOHOL DEHYDROGENASE 1-RELATED"/>
    <property type="match status" value="1"/>
</dbReference>
<dbReference type="Pfam" id="PF08240">
    <property type="entry name" value="ADH_N"/>
    <property type="match status" value="1"/>
</dbReference>
<dbReference type="InterPro" id="IPR002328">
    <property type="entry name" value="ADH_Zn_CS"/>
</dbReference>
<dbReference type="SUPFAM" id="SSF51735">
    <property type="entry name" value="NAD(P)-binding Rossmann-fold domains"/>
    <property type="match status" value="1"/>
</dbReference>
<accession>A0AB34KS16</accession>
<dbReference type="RefSeq" id="XP_069230638.1">
    <property type="nucleotide sequence ID" value="XM_069372507.1"/>
</dbReference>
<dbReference type="Gene3D" id="3.90.180.10">
    <property type="entry name" value="Medium-chain alcohol dehydrogenases, catalytic domain"/>
    <property type="match status" value="1"/>
</dbReference>
<dbReference type="Pfam" id="PF00107">
    <property type="entry name" value="ADH_zinc_N"/>
    <property type="match status" value="1"/>
</dbReference>
<keyword evidence="11" id="KW-1185">Reference proteome</keyword>
<dbReference type="EMBL" id="JAAQHG020000010">
    <property type="protein sequence ID" value="KAL1587533.1"/>
    <property type="molecule type" value="Genomic_DNA"/>
</dbReference>
<dbReference type="SMART" id="SM00829">
    <property type="entry name" value="PKS_ER"/>
    <property type="match status" value="1"/>
</dbReference>
<evidence type="ECO:0000256" key="2">
    <source>
        <dbReference type="ARBA" id="ARBA00008072"/>
    </source>
</evidence>
<comment type="caution">
    <text evidence="10">The sequence shown here is derived from an EMBL/GenBank/DDBJ whole genome shotgun (WGS) entry which is preliminary data.</text>
</comment>
<dbReference type="InterPro" id="IPR020843">
    <property type="entry name" value="ER"/>
</dbReference>
<proteinExistence type="inferred from homology"/>
<dbReference type="GO" id="GO:0004022">
    <property type="term" value="F:alcohol dehydrogenase (NAD+) activity"/>
    <property type="evidence" value="ECO:0007669"/>
    <property type="project" value="UniProtKB-EC"/>
</dbReference>
<keyword evidence="7" id="KW-0520">NAD</keyword>
<evidence type="ECO:0000256" key="7">
    <source>
        <dbReference type="ARBA" id="ARBA00023027"/>
    </source>
</evidence>
<keyword evidence="4 8" id="KW-0479">Metal-binding</keyword>
<evidence type="ECO:0000259" key="9">
    <source>
        <dbReference type="SMART" id="SM00829"/>
    </source>
</evidence>
<dbReference type="GeneID" id="96005345"/>
<dbReference type="CDD" id="cd08254">
    <property type="entry name" value="hydroxyacyl_CoA_DH"/>
    <property type="match status" value="1"/>
</dbReference>
<dbReference type="SUPFAM" id="SSF50129">
    <property type="entry name" value="GroES-like"/>
    <property type="match status" value="1"/>
</dbReference>
<dbReference type="InterPro" id="IPR013149">
    <property type="entry name" value="ADH-like_C"/>
</dbReference>
<feature type="domain" description="Enoyl reductase (ER)" evidence="9">
    <location>
        <begin position="15"/>
        <end position="352"/>
    </location>
</feature>
<dbReference type="InterPro" id="IPR036291">
    <property type="entry name" value="NAD(P)-bd_dom_sf"/>
</dbReference>
<comment type="similarity">
    <text evidence="2 8">Belongs to the zinc-containing alcohol dehydrogenase family.</text>
</comment>
<keyword evidence="6" id="KW-0560">Oxidoreductase</keyword>
<evidence type="ECO:0000313" key="10">
    <source>
        <dbReference type="EMBL" id="KAL1587533.1"/>
    </source>
</evidence>
<organism evidence="10 11">
    <name type="scientific">Cladosporium halotolerans</name>
    <dbReference type="NCBI Taxonomy" id="1052096"/>
    <lineage>
        <taxon>Eukaryota</taxon>
        <taxon>Fungi</taxon>
        <taxon>Dikarya</taxon>
        <taxon>Ascomycota</taxon>
        <taxon>Pezizomycotina</taxon>
        <taxon>Dothideomycetes</taxon>
        <taxon>Dothideomycetidae</taxon>
        <taxon>Cladosporiales</taxon>
        <taxon>Cladosporiaceae</taxon>
        <taxon>Cladosporium</taxon>
    </lineage>
</organism>
<dbReference type="InterPro" id="IPR013154">
    <property type="entry name" value="ADH-like_N"/>
</dbReference>
<evidence type="ECO:0000256" key="5">
    <source>
        <dbReference type="ARBA" id="ARBA00022833"/>
    </source>
</evidence>
<protein>
    <recommendedName>
        <fullName evidence="3">alcohol dehydrogenase</fullName>
        <ecNumber evidence="3">1.1.1.1</ecNumber>
    </recommendedName>
</protein>
<dbReference type="GO" id="GO:0005737">
    <property type="term" value="C:cytoplasm"/>
    <property type="evidence" value="ECO:0007669"/>
    <property type="project" value="TreeGrafter"/>
</dbReference>
<dbReference type="PANTHER" id="PTHR42940">
    <property type="entry name" value="ALCOHOL DEHYDROGENASE 1-RELATED"/>
    <property type="match status" value="1"/>
</dbReference>